<evidence type="ECO:0000259" key="2">
    <source>
        <dbReference type="Pfam" id="PF00294"/>
    </source>
</evidence>
<keyword evidence="3" id="KW-0808">Transferase</keyword>
<reference evidence="3" key="1">
    <citation type="submission" date="2022-10" db="EMBL/GenBank/DDBJ databases">
        <title>The complete genomes of actinobacterial strains from the NBC collection.</title>
        <authorList>
            <person name="Joergensen T.S."/>
            <person name="Alvarez Arevalo M."/>
            <person name="Sterndorff E.B."/>
            <person name="Faurdal D."/>
            <person name="Vuksanovic O."/>
            <person name="Mourched A.-S."/>
            <person name="Charusanti P."/>
            <person name="Shaw S."/>
            <person name="Blin K."/>
            <person name="Weber T."/>
        </authorList>
    </citation>
    <scope>NUCLEOTIDE SEQUENCE</scope>
    <source>
        <strain evidence="3">NBC_00093</strain>
    </source>
</reference>
<protein>
    <submittedName>
        <fullName evidence="3">PfkB family carbohydrate kinase</fullName>
    </submittedName>
</protein>
<proteinExistence type="predicted"/>
<feature type="region of interest" description="Disordered" evidence="1">
    <location>
        <begin position="30"/>
        <end position="70"/>
    </location>
</feature>
<dbReference type="Gene3D" id="3.40.1190.20">
    <property type="match status" value="1"/>
</dbReference>
<evidence type="ECO:0000313" key="3">
    <source>
        <dbReference type="EMBL" id="WTT21906.1"/>
    </source>
</evidence>
<dbReference type="InterPro" id="IPR011611">
    <property type="entry name" value="PfkB_dom"/>
</dbReference>
<feature type="domain" description="Carbohydrate kinase PfkB" evidence="2">
    <location>
        <begin position="72"/>
        <end position="153"/>
    </location>
</feature>
<organism evidence="3">
    <name type="scientific">Streptomyces sp. NBC_00093</name>
    <dbReference type="NCBI Taxonomy" id="2975649"/>
    <lineage>
        <taxon>Bacteria</taxon>
        <taxon>Bacillati</taxon>
        <taxon>Actinomycetota</taxon>
        <taxon>Actinomycetes</taxon>
        <taxon>Kitasatosporales</taxon>
        <taxon>Streptomycetaceae</taxon>
        <taxon>Streptomyces</taxon>
    </lineage>
</organism>
<gene>
    <name evidence="3" type="ORF">OHA22_43425</name>
</gene>
<feature type="compositionally biased region" description="Basic residues" evidence="1">
    <location>
        <begin position="51"/>
        <end position="70"/>
    </location>
</feature>
<sequence>MARLSGGEWRWTANGADDRRLGQPEIRCHVPRASVPEGRRGPGPAPSGRAVRGRSRPLARVRGGTRAHHLRSRGAWAVGRDASVPVPAPAVRVVDTVGAGAAFTAGTLAHLHHTGRLSREGVDGLGAGGLARLLSYAVAIAADTCTRAGVQPPYRRDGVPTLAW</sequence>
<dbReference type="InterPro" id="IPR029056">
    <property type="entry name" value="Ribokinase-like"/>
</dbReference>
<accession>A0AAU2ABC6</accession>
<keyword evidence="3" id="KW-0418">Kinase</keyword>
<dbReference type="Pfam" id="PF00294">
    <property type="entry name" value="PfkB"/>
    <property type="match status" value="1"/>
</dbReference>
<dbReference type="SUPFAM" id="SSF53613">
    <property type="entry name" value="Ribokinase-like"/>
    <property type="match status" value="1"/>
</dbReference>
<name>A0AAU2ABC6_9ACTN</name>
<dbReference type="EMBL" id="CP108222">
    <property type="protein sequence ID" value="WTT21906.1"/>
    <property type="molecule type" value="Genomic_DNA"/>
</dbReference>
<evidence type="ECO:0000256" key="1">
    <source>
        <dbReference type="SAM" id="MobiDB-lite"/>
    </source>
</evidence>
<dbReference type="GO" id="GO:0016301">
    <property type="term" value="F:kinase activity"/>
    <property type="evidence" value="ECO:0007669"/>
    <property type="project" value="UniProtKB-KW"/>
</dbReference>
<dbReference type="AlphaFoldDB" id="A0AAU2ABC6"/>